<feature type="compositionally biased region" description="Basic and acidic residues" evidence="1">
    <location>
        <begin position="1"/>
        <end position="11"/>
    </location>
</feature>
<reference evidence="3" key="1">
    <citation type="submission" date="2021-03" db="EMBL/GenBank/DDBJ databases">
        <authorList>
            <person name="So Y."/>
        </authorList>
    </citation>
    <scope>NUCLEOTIDE SEQUENCE</scope>
    <source>
        <strain evidence="3">SG15</strain>
    </source>
</reference>
<dbReference type="RefSeq" id="WP_209373493.1">
    <property type="nucleotide sequence ID" value="NZ_JAGIZA010000005.1"/>
</dbReference>
<evidence type="ECO:0000313" key="4">
    <source>
        <dbReference type="Proteomes" id="UP000677537"/>
    </source>
</evidence>
<evidence type="ECO:0000256" key="2">
    <source>
        <dbReference type="SAM" id="Phobius"/>
    </source>
</evidence>
<feature type="region of interest" description="Disordered" evidence="1">
    <location>
        <begin position="1"/>
        <end position="20"/>
    </location>
</feature>
<dbReference type="Proteomes" id="UP000677537">
    <property type="component" value="Unassembled WGS sequence"/>
</dbReference>
<dbReference type="AlphaFoldDB" id="A0A940MTT8"/>
<comment type="caution">
    <text evidence="3">The sequence shown here is derived from an EMBL/GenBank/DDBJ whole genome shotgun (WGS) entry which is preliminary data.</text>
</comment>
<feature type="transmembrane region" description="Helical" evidence="2">
    <location>
        <begin position="60"/>
        <end position="81"/>
    </location>
</feature>
<organism evidence="3 4">
    <name type="scientific">Roseomonas indoligenes</name>
    <dbReference type="NCBI Taxonomy" id="2820811"/>
    <lineage>
        <taxon>Bacteria</taxon>
        <taxon>Pseudomonadati</taxon>
        <taxon>Pseudomonadota</taxon>
        <taxon>Alphaproteobacteria</taxon>
        <taxon>Acetobacterales</taxon>
        <taxon>Roseomonadaceae</taxon>
        <taxon>Roseomonas</taxon>
    </lineage>
</organism>
<evidence type="ECO:0000256" key="1">
    <source>
        <dbReference type="SAM" id="MobiDB-lite"/>
    </source>
</evidence>
<proteinExistence type="predicted"/>
<evidence type="ECO:0000313" key="3">
    <source>
        <dbReference type="EMBL" id="MBP0493309.1"/>
    </source>
</evidence>
<dbReference type="EMBL" id="JAGIZA010000005">
    <property type="protein sequence ID" value="MBP0493309.1"/>
    <property type="molecule type" value="Genomic_DNA"/>
</dbReference>
<gene>
    <name evidence="3" type="ORF">J5Y10_11030</name>
</gene>
<keyword evidence="2" id="KW-0812">Transmembrane</keyword>
<protein>
    <submittedName>
        <fullName evidence="3">Uncharacterized protein</fullName>
    </submittedName>
</protein>
<sequence>MQRHSIRDNAFRRKAARQPREAAVNRFSGIEKAPWDTQAPKEFWTEEERRGATRLMAVRVLLWVTVLGTVAALLVALWRVFLEG</sequence>
<accession>A0A940MTT8</accession>
<name>A0A940MTT8_9PROT</name>
<keyword evidence="4" id="KW-1185">Reference proteome</keyword>
<keyword evidence="2" id="KW-1133">Transmembrane helix</keyword>
<keyword evidence="2" id="KW-0472">Membrane</keyword>